<proteinExistence type="predicted"/>
<dbReference type="InterPro" id="IPR038883">
    <property type="entry name" value="AN11006-like"/>
</dbReference>
<dbReference type="EMBL" id="JAWRVE010000009">
    <property type="protein sequence ID" value="KAL1879880.1"/>
    <property type="molecule type" value="Genomic_DNA"/>
</dbReference>
<dbReference type="Proteomes" id="UP001583177">
    <property type="component" value="Unassembled WGS sequence"/>
</dbReference>
<keyword evidence="2" id="KW-1185">Reference proteome</keyword>
<dbReference type="PANTHER" id="PTHR42085">
    <property type="entry name" value="F-BOX DOMAIN-CONTAINING PROTEIN"/>
    <property type="match status" value="1"/>
</dbReference>
<sequence length="426" mass="48607">MDINRDKPFPILNLPRELRDNVWRYAVVRPNVFVSFDRLQDLQQRGLCPIRPLRTCLDCHKGALSETNGLHETGTYFRPRNFEDFFRDVRSESYHFLASSHYELSLQYPGLGAQRKENEHPNLSIFLTCRQASAEAMVLYYSENTFVFCFIDLNISNMSSVNAALAFLHDRPRDMLLRIKHIQLYINSGYTHGFYFGIKAFRNLDAQVWREFTRKLKSEMKLQHLSLHLSGLLPDFRDCEVSAKSSVSSGEGVFDWHLRITELSQLPKVSRLTLTFSKNIPTRRQLLSCENHSPACFTARSHRVCNSAEAAVKFAAMVKVFRNSLLQNGQQLGSKSIRAQLERKLVSGAGNINAQSSAALNWDFLRMQADDDCEGNCLLPQQPDPVDEKTGMDQVQEGCIDIFQPLGDSASLDSIKTRGRNTALDW</sequence>
<reference evidence="1 2" key="1">
    <citation type="journal article" date="2024" name="IMA Fungus">
        <title>IMA Genome - F19 : A genome assembly and annotation guide to empower mycologists, including annotated draft genome sequences of Ceratocystis pirilliformis, Diaporthe australafricana, Fusarium ophioides, Paecilomyces lecythidis, and Sporothrix stenoceras.</title>
        <authorList>
            <person name="Aylward J."/>
            <person name="Wilson A.M."/>
            <person name="Visagie C.M."/>
            <person name="Spraker J."/>
            <person name="Barnes I."/>
            <person name="Buitendag C."/>
            <person name="Ceriani C."/>
            <person name="Del Mar Angel L."/>
            <person name="du Plessis D."/>
            <person name="Fuchs T."/>
            <person name="Gasser K."/>
            <person name="Kramer D."/>
            <person name="Li W."/>
            <person name="Munsamy K."/>
            <person name="Piso A."/>
            <person name="Price J.L."/>
            <person name="Sonnekus B."/>
            <person name="Thomas C."/>
            <person name="van der Nest A."/>
            <person name="van Dijk A."/>
            <person name="van Heerden A."/>
            <person name="van Vuuren N."/>
            <person name="Yilmaz N."/>
            <person name="Duong T.A."/>
            <person name="van der Merwe N.A."/>
            <person name="Wingfield M.J."/>
            <person name="Wingfield B.D."/>
        </authorList>
    </citation>
    <scope>NUCLEOTIDE SEQUENCE [LARGE SCALE GENOMIC DNA]</scope>
    <source>
        <strain evidence="1 2">CMW 18300</strain>
    </source>
</reference>
<accession>A0ABR3XV40</accession>
<evidence type="ECO:0008006" key="3">
    <source>
        <dbReference type="Google" id="ProtNLM"/>
    </source>
</evidence>
<dbReference type="PANTHER" id="PTHR42085:SF2">
    <property type="entry name" value="F-BOX DOMAIN-CONTAINING PROTEIN"/>
    <property type="match status" value="1"/>
</dbReference>
<name>A0ABR3XV40_9PEZI</name>
<protein>
    <recommendedName>
        <fullName evidence="3">F-box domain-containing protein</fullName>
    </recommendedName>
</protein>
<evidence type="ECO:0000313" key="2">
    <source>
        <dbReference type="Proteomes" id="UP001583177"/>
    </source>
</evidence>
<gene>
    <name evidence="1" type="ORF">Daus18300_001719</name>
</gene>
<evidence type="ECO:0000313" key="1">
    <source>
        <dbReference type="EMBL" id="KAL1879880.1"/>
    </source>
</evidence>
<organism evidence="1 2">
    <name type="scientific">Diaporthe australafricana</name>
    <dbReference type="NCBI Taxonomy" id="127596"/>
    <lineage>
        <taxon>Eukaryota</taxon>
        <taxon>Fungi</taxon>
        <taxon>Dikarya</taxon>
        <taxon>Ascomycota</taxon>
        <taxon>Pezizomycotina</taxon>
        <taxon>Sordariomycetes</taxon>
        <taxon>Sordariomycetidae</taxon>
        <taxon>Diaporthales</taxon>
        <taxon>Diaporthaceae</taxon>
        <taxon>Diaporthe</taxon>
    </lineage>
</organism>
<comment type="caution">
    <text evidence="1">The sequence shown here is derived from an EMBL/GenBank/DDBJ whole genome shotgun (WGS) entry which is preliminary data.</text>
</comment>